<evidence type="ECO:0000313" key="7">
    <source>
        <dbReference type="Proteomes" id="UP000033393"/>
    </source>
</evidence>
<evidence type="ECO:0000256" key="1">
    <source>
        <dbReference type="ARBA" id="ARBA00023015"/>
    </source>
</evidence>
<name>A0A0F0GK55_LENAE</name>
<dbReference type="GO" id="GO:0003677">
    <property type="term" value="F:DNA binding"/>
    <property type="evidence" value="ECO:0007669"/>
    <property type="project" value="UniProtKB-UniRule"/>
</dbReference>
<dbReference type="AlphaFoldDB" id="A0A0F0GK55"/>
<feature type="domain" description="HTH tetR-type" evidence="5">
    <location>
        <begin position="6"/>
        <end position="66"/>
    </location>
</feature>
<dbReference type="Gene3D" id="1.10.357.10">
    <property type="entry name" value="Tetracycline Repressor, domain 2"/>
    <property type="match status" value="1"/>
</dbReference>
<protein>
    <submittedName>
        <fullName evidence="6">TetR family transcriptional regulator</fullName>
    </submittedName>
</protein>
<keyword evidence="2 4" id="KW-0238">DNA-binding</keyword>
<evidence type="ECO:0000256" key="3">
    <source>
        <dbReference type="ARBA" id="ARBA00023163"/>
    </source>
</evidence>
<evidence type="ECO:0000259" key="5">
    <source>
        <dbReference type="PROSITE" id="PS50977"/>
    </source>
</evidence>
<evidence type="ECO:0000313" key="6">
    <source>
        <dbReference type="EMBL" id="KJK40114.1"/>
    </source>
</evidence>
<comment type="caution">
    <text evidence="6">The sequence shown here is derived from an EMBL/GenBank/DDBJ whole genome shotgun (WGS) entry which is preliminary data.</text>
</comment>
<keyword evidence="7" id="KW-1185">Reference proteome</keyword>
<dbReference type="Pfam" id="PF00440">
    <property type="entry name" value="TetR_N"/>
    <property type="match status" value="1"/>
</dbReference>
<dbReference type="Gene3D" id="1.10.10.60">
    <property type="entry name" value="Homeodomain-like"/>
    <property type="match status" value="1"/>
</dbReference>
<proteinExistence type="predicted"/>
<dbReference type="PATRIC" id="fig|68170.10.peg.839"/>
<dbReference type="InterPro" id="IPR036271">
    <property type="entry name" value="Tet_transcr_reg_TetR-rel_C_sf"/>
</dbReference>
<dbReference type="SUPFAM" id="SSF48498">
    <property type="entry name" value="Tetracyclin repressor-like, C-terminal domain"/>
    <property type="match status" value="1"/>
</dbReference>
<sequence>MPDVKHFDPDTVLDSVMGLFWRQGAASTGIQDIVTATGVNRSSLYSTFGGKHELYLAALHRYVDHRSQPVFAQLADDSRGLPAIADFFARLIKTRCSGEHARWGCMVANAHANGENDDPDINVVLQQHHDQLSKALQVALEREPGLRIKPHEAADMLAMLAYGVNLRSRAGASEKALNATVAAALSALV</sequence>
<feature type="DNA-binding region" description="H-T-H motif" evidence="4">
    <location>
        <begin position="29"/>
        <end position="48"/>
    </location>
</feature>
<dbReference type="InterPro" id="IPR009057">
    <property type="entry name" value="Homeodomain-like_sf"/>
</dbReference>
<dbReference type="RefSeq" id="WP_045317124.1">
    <property type="nucleotide sequence ID" value="NZ_JYJG01000402.1"/>
</dbReference>
<keyword evidence="1" id="KW-0805">Transcription regulation</keyword>
<reference evidence="6 7" key="1">
    <citation type="submission" date="2015-02" db="EMBL/GenBank/DDBJ databases">
        <authorList>
            <person name="Ju K.-S."/>
            <person name="Doroghazi J.R."/>
            <person name="Metcalf W."/>
        </authorList>
    </citation>
    <scope>NUCLEOTIDE SEQUENCE [LARGE SCALE GENOMIC DNA]</scope>
    <source>
        <strain evidence="6 7">NRRL B-16140</strain>
    </source>
</reference>
<dbReference type="SUPFAM" id="SSF46689">
    <property type="entry name" value="Homeodomain-like"/>
    <property type="match status" value="1"/>
</dbReference>
<evidence type="ECO:0000256" key="2">
    <source>
        <dbReference type="ARBA" id="ARBA00023125"/>
    </source>
</evidence>
<dbReference type="PROSITE" id="PS50977">
    <property type="entry name" value="HTH_TETR_2"/>
    <property type="match status" value="1"/>
</dbReference>
<dbReference type="OrthoDB" id="9805134at2"/>
<keyword evidence="3" id="KW-0804">Transcription</keyword>
<evidence type="ECO:0000256" key="4">
    <source>
        <dbReference type="PROSITE-ProRule" id="PRU00335"/>
    </source>
</evidence>
<dbReference type="PANTHER" id="PTHR47506:SF1">
    <property type="entry name" value="HTH-TYPE TRANSCRIPTIONAL REGULATOR YJDC"/>
    <property type="match status" value="1"/>
</dbReference>
<dbReference type="InterPro" id="IPR001647">
    <property type="entry name" value="HTH_TetR"/>
</dbReference>
<dbReference type="Proteomes" id="UP000033393">
    <property type="component" value="Unassembled WGS sequence"/>
</dbReference>
<accession>A0A0F0GK55</accession>
<dbReference type="EMBL" id="JYJG01000402">
    <property type="protein sequence ID" value="KJK40114.1"/>
    <property type="molecule type" value="Genomic_DNA"/>
</dbReference>
<dbReference type="PANTHER" id="PTHR47506">
    <property type="entry name" value="TRANSCRIPTIONAL REGULATORY PROTEIN"/>
    <property type="match status" value="1"/>
</dbReference>
<gene>
    <name evidence="6" type="ORF">UK23_40575</name>
</gene>
<organism evidence="6 7">
    <name type="scientific">Lentzea aerocolonigenes</name>
    <name type="common">Lechevalieria aerocolonigenes</name>
    <name type="synonym">Saccharothrix aerocolonigenes</name>
    <dbReference type="NCBI Taxonomy" id="68170"/>
    <lineage>
        <taxon>Bacteria</taxon>
        <taxon>Bacillati</taxon>
        <taxon>Actinomycetota</taxon>
        <taxon>Actinomycetes</taxon>
        <taxon>Pseudonocardiales</taxon>
        <taxon>Pseudonocardiaceae</taxon>
        <taxon>Lentzea</taxon>
    </lineage>
</organism>